<dbReference type="PANTHER" id="PTHR30250">
    <property type="entry name" value="PST FAMILY PREDICTED COLANIC ACID TRANSPORTER"/>
    <property type="match status" value="1"/>
</dbReference>
<keyword evidence="3 6" id="KW-0812">Transmembrane</keyword>
<evidence type="ECO:0000256" key="6">
    <source>
        <dbReference type="SAM" id="Phobius"/>
    </source>
</evidence>
<organism evidence="7 8">
    <name type="scientific">Pedobacter westerhofensis</name>
    <dbReference type="NCBI Taxonomy" id="425512"/>
    <lineage>
        <taxon>Bacteria</taxon>
        <taxon>Pseudomonadati</taxon>
        <taxon>Bacteroidota</taxon>
        <taxon>Sphingobacteriia</taxon>
        <taxon>Sphingobacteriales</taxon>
        <taxon>Sphingobacteriaceae</taxon>
        <taxon>Pedobacter</taxon>
    </lineage>
</organism>
<keyword evidence="4 6" id="KW-1133">Transmembrane helix</keyword>
<evidence type="ECO:0000256" key="3">
    <source>
        <dbReference type="ARBA" id="ARBA00022692"/>
    </source>
</evidence>
<evidence type="ECO:0000256" key="4">
    <source>
        <dbReference type="ARBA" id="ARBA00022989"/>
    </source>
</evidence>
<feature type="transmembrane region" description="Helical" evidence="6">
    <location>
        <begin position="101"/>
        <end position="119"/>
    </location>
</feature>
<feature type="transmembrane region" description="Helical" evidence="6">
    <location>
        <begin position="369"/>
        <end position="391"/>
    </location>
</feature>
<evidence type="ECO:0000313" key="7">
    <source>
        <dbReference type="EMBL" id="SMO79500.1"/>
    </source>
</evidence>
<reference evidence="7 8" key="1">
    <citation type="submission" date="2017-05" db="EMBL/GenBank/DDBJ databases">
        <authorList>
            <person name="Varghese N."/>
            <person name="Submissions S."/>
        </authorList>
    </citation>
    <scope>NUCLEOTIDE SEQUENCE [LARGE SCALE GENOMIC DNA]</scope>
    <source>
        <strain evidence="7 8">DSM 19036</strain>
    </source>
</reference>
<dbReference type="InterPro" id="IPR050833">
    <property type="entry name" value="Poly_Biosynth_Transport"/>
</dbReference>
<gene>
    <name evidence="7" type="ORF">SAMN06265348_107108</name>
</gene>
<accession>A0A521E8K5</accession>
<dbReference type="AlphaFoldDB" id="A0A521E8K5"/>
<feature type="transmembrane region" description="Helical" evidence="6">
    <location>
        <begin position="314"/>
        <end position="338"/>
    </location>
</feature>
<feature type="transmembrane region" description="Helical" evidence="6">
    <location>
        <begin position="281"/>
        <end position="302"/>
    </location>
</feature>
<sequence length="424" mass="47422">MAVFGMVTLAILYRKLSVVEMGIYIFFMAILGLIDVLRSGFLTITIVKFYSGTSLERGRQIAGSAWCIALAITGVSVVINIPTYFLSDHVSDQGLVLFMKYFSLVSLITLPCFMANCIVQAEKEFGKLLWFKIMIQGSFALMIFLLAIFGKITLNAVLIAYGLSNLLSSIVVLTLKWTMISAVKYADRETIRELFHFGKYAMGTNIGSNLFNVTNTFAINFFIGPAGLAIFNLGSKFMQVIEIPMVSFAATGMPILSFHYNNGEHVEMMYALKKLIGMMTIVLIPCTIFALLFAEPIILLLGGEANSHNEAPNIFRMLMVFGLLGPADRFFALALDVIHQPKVNFYKIILMLVVYAVAIVVGVEIYHSIYSIAIAGVFPTIVAILITYVPLNRYHKFSFWGIYVIGYKEVMLFIKQLRTQFLQR</sequence>
<dbReference type="EMBL" id="FXTN01000007">
    <property type="protein sequence ID" value="SMO79500.1"/>
    <property type="molecule type" value="Genomic_DNA"/>
</dbReference>
<feature type="transmembrane region" description="Helical" evidence="6">
    <location>
        <begin position="345"/>
        <end position="363"/>
    </location>
</feature>
<keyword evidence="5 6" id="KW-0472">Membrane</keyword>
<evidence type="ECO:0000256" key="2">
    <source>
        <dbReference type="ARBA" id="ARBA00022475"/>
    </source>
</evidence>
<feature type="transmembrane region" description="Helical" evidence="6">
    <location>
        <begin position="210"/>
        <end position="231"/>
    </location>
</feature>
<comment type="subcellular location">
    <subcellularLocation>
        <location evidence="1">Cell membrane</location>
        <topology evidence="1">Multi-pass membrane protein</topology>
    </subcellularLocation>
</comment>
<keyword evidence="8" id="KW-1185">Reference proteome</keyword>
<evidence type="ECO:0000313" key="8">
    <source>
        <dbReference type="Proteomes" id="UP000320300"/>
    </source>
</evidence>
<dbReference type="Proteomes" id="UP000320300">
    <property type="component" value="Unassembled WGS sequence"/>
</dbReference>
<feature type="transmembrane region" description="Helical" evidence="6">
    <location>
        <begin position="61"/>
        <end position="81"/>
    </location>
</feature>
<dbReference type="GO" id="GO:0005886">
    <property type="term" value="C:plasma membrane"/>
    <property type="evidence" value="ECO:0007669"/>
    <property type="project" value="UniProtKB-SubCell"/>
</dbReference>
<dbReference type="PANTHER" id="PTHR30250:SF11">
    <property type="entry name" value="O-ANTIGEN TRANSPORTER-RELATED"/>
    <property type="match status" value="1"/>
</dbReference>
<feature type="transmembrane region" description="Helical" evidence="6">
    <location>
        <begin position="237"/>
        <end position="260"/>
    </location>
</feature>
<evidence type="ECO:0000256" key="5">
    <source>
        <dbReference type="ARBA" id="ARBA00023136"/>
    </source>
</evidence>
<evidence type="ECO:0000256" key="1">
    <source>
        <dbReference type="ARBA" id="ARBA00004651"/>
    </source>
</evidence>
<feature type="transmembrane region" description="Helical" evidence="6">
    <location>
        <begin position="23"/>
        <end position="49"/>
    </location>
</feature>
<keyword evidence="2" id="KW-1003">Cell membrane</keyword>
<proteinExistence type="predicted"/>
<name>A0A521E8K5_9SPHI</name>
<feature type="transmembrane region" description="Helical" evidence="6">
    <location>
        <begin position="131"/>
        <end position="150"/>
    </location>
</feature>
<protein>
    <submittedName>
        <fullName evidence="7">Membrane protein involved in the export of O-antigen and teichoic acid</fullName>
    </submittedName>
</protein>
<dbReference type="Pfam" id="PF13440">
    <property type="entry name" value="Polysacc_synt_3"/>
    <property type="match status" value="1"/>
</dbReference>
<feature type="transmembrane region" description="Helical" evidence="6">
    <location>
        <begin position="156"/>
        <end position="175"/>
    </location>
</feature>